<organism evidence="8 9">
    <name type="scientific">Paenibacillus chibensis</name>
    <dbReference type="NCBI Taxonomy" id="59846"/>
    <lineage>
        <taxon>Bacteria</taxon>
        <taxon>Bacillati</taxon>
        <taxon>Bacillota</taxon>
        <taxon>Bacilli</taxon>
        <taxon>Bacillales</taxon>
        <taxon>Paenibacillaceae</taxon>
        <taxon>Paenibacillus</taxon>
    </lineage>
</organism>
<dbReference type="Pfam" id="PF03773">
    <property type="entry name" value="ArsP_1"/>
    <property type="match status" value="1"/>
</dbReference>
<feature type="transmembrane region" description="Helical" evidence="7">
    <location>
        <begin position="230"/>
        <end position="251"/>
    </location>
</feature>
<feature type="transmembrane region" description="Helical" evidence="7">
    <location>
        <begin position="148"/>
        <end position="170"/>
    </location>
</feature>
<keyword evidence="6 7" id="KW-0472">Membrane</keyword>
<evidence type="ECO:0000313" key="8">
    <source>
        <dbReference type="EMBL" id="MED5018675.1"/>
    </source>
</evidence>
<dbReference type="InterPro" id="IPR005524">
    <property type="entry name" value="DUF318"/>
</dbReference>
<reference evidence="8 9" key="1">
    <citation type="submission" date="2023-03" db="EMBL/GenBank/DDBJ databases">
        <title>Bacillus Genome Sequencing.</title>
        <authorList>
            <person name="Dunlap C."/>
        </authorList>
    </citation>
    <scope>NUCLEOTIDE SEQUENCE [LARGE SCALE GENOMIC DNA]</scope>
    <source>
        <strain evidence="8 9">NRS-52</strain>
    </source>
</reference>
<dbReference type="RefSeq" id="WP_328279118.1">
    <property type="nucleotide sequence ID" value="NZ_JARTLD010000036.1"/>
</dbReference>
<evidence type="ECO:0000256" key="7">
    <source>
        <dbReference type="SAM" id="Phobius"/>
    </source>
</evidence>
<name>A0ABU6PUW2_9BACL</name>
<evidence type="ECO:0000256" key="5">
    <source>
        <dbReference type="ARBA" id="ARBA00022989"/>
    </source>
</evidence>
<dbReference type="PANTHER" id="PTHR43299">
    <property type="entry name" value="UPF0718 PROTEIN YRAQ"/>
    <property type="match status" value="1"/>
</dbReference>
<feature type="transmembrane region" description="Helical" evidence="7">
    <location>
        <begin position="299"/>
        <end position="320"/>
    </location>
</feature>
<keyword evidence="5 7" id="KW-1133">Transmembrane helix</keyword>
<evidence type="ECO:0000256" key="1">
    <source>
        <dbReference type="ARBA" id="ARBA00004651"/>
    </source>
</evidence>
<gene>
    <name evidence="8" type="ORF">P9847_15305</name>
</gene>
<comment type="similarity">
    <text evidence="2">Belongs to the UPF0718 family.</text>
</comment>
<feature type="transmembrane region" description="Helical" evidence="7">
    <location>
        <begin position="258"/>
        <end position="279"/>
    </location>
</feature>
<comment type="subcellular location">
    <subcellularLocation>
        <location evidence="1">Cell membrane</location>
        <topology evidence="1">Multi-pass membrane protein</topology>
    </subcellularLocation>
</comment>
<evidence type="ECO:0000256" key="2">
    <source>
        <dbReference type="ARBA" id="ARBA00006386"/>
    </source>
</evidence>
<evidence type="ECO:0000313" key="9">
    <source>
        <dbReference type="Proteomes" id="UP001343257"/>
    </source>
</evidence>
<keyword evidence="3" id="KW-1003">Cell membrane</keyword>
<accession>A0ABU6PUW2</accession>
<dbReference type="PANTHER" id="PTHR43299:SF1">
    <property type="entry name" value="UPF0718 PROTEIN YRAQ"/>
    <property type="match status" value="1"/>
</dbReference>
<sequence length="350" mass="37445">MSPVNSSTRRPSTKRSMWLALVFVMIAVIGLLYVKWWPYYHKAFSAASKHSIGSSILGMEQDGPSWHAALEYAKAYFKSVWKAAVLGILLGSLVQVLLPVNWLYQKLGKAGFKSTLIGGVSALPGMMCTCCAAPIASGLRKRNVSVGAALAFWLGNPLLNPATLVFMAFVLSWKFTLMRIVFGLVLTFGVSYFANRFAGKTEVPASVTAVPEDQIKAEQGPFPKRWLKSLWMMIVSLVPAYLIAVLLLGAFQSTLFPVWVSGGIAAIALFAIVGTLFVIPTAAEIPIIQSFLTLGIGTGPAAALLVTLPAVSLPSVLIVGRAFPRKVLAFVIGAVVIAGFLSGLIGAWLL</sequence>
<feature type="transmembrane region" description="Helical" evidence="7">
    <location>
        <begin position="16"/>
        <end position="34"/>
    </location>
</feature>
<evidence type="ECO:0000256" key="4">
    <source>
        <dbReference type="ARBA" id="ARBA00022692"/>
    </source>
</evidence>
<feature type="transmembrane region" description="Helical" evidence="7">
    <location>
        <begin position="177"/>
        <end position="194"/>
    </location>
</feature>
<proteinExistence type="inferred from homology"/>
<feature type="transmembrane region" description="Helical" evidence="7">
    <location>
        <begin position="116"/>
        <end position="136"/>
    </location>
</feature>
<feature type="transmembrane region" description="Helical" evidence="7">
    <location>
        <begin position="327"/>
        <end position="349"/>
    </location>
</feature>
<dbReference type="Proteomes" id="UP001343257">
    <property type="component" value="Unassembled WGS sequence"/>
</dbReference>
<protein>
    <submittedName>
        <fullName evidence="8">Permease</fullName>
    </submittedName>
</protein>
<keyword evidence="9" id="KW-1185">Reference proteome</keyword>
<evidence type="ECO:0000256" key="6">
    <source>
        <dbReference type="ARBA" id="ARBA00023136"/>
    </source>
</evidence>
<keyword evidence="4 7" id="KW-0812">Transmembrane</keyword>
<dbReference type="EMBL" id="JARTLD010000036">
    <property type="protein sequence ID" value="MED5018675.1"/>
    <property type="molecule type" value="Genomic_DNA"/>
</dbReference>
<evidence type="ECO:0000256" key="3">
    <source>
        <dbReference type="ARBA" id="ARBA00022475"/>
    </source>
</evidence>
<comment type="caution">
    <text evidence="8">The sequence shown here is derived from an EMBL/GenBank/DDBJ whole genome shotgun (WGS) entry which is preliminary data.</text>
</comment>
<feature type="transmembrane region" description="Helical" evidence="7">
    <location>
        <begin position="80"/>
        <end position="104"/>
    </location>
</feature>